<dbReference type="RefSeq" id="WP_326835080.1">
    <property type="nucleotide sequence ID" value="NZ_CP142149.1"/>
</dbReference>
<dbReference type="EMBL" id="CP142149">
    <property type="protein sequence ID" value="WSE32272.1"/>
    <property type="molecule type" value="Genomic_DNA"/>
</dbReference>
<keyword evidence="2" id="KW-1185">Reference proteome</keyword>
<evidence type="ECO:0000313" key="1">
    <source>
        <dbReference type="EMBL" id="WSE32272.1"/>
    </source>
</evidence>
<protein>
    <submittedName>
        <fullName evidence="1">Uncharacterized protein</fullName>
    </submittedName>
</protein>
<accession>A0ABZ1IDD7</accession>
<proteinExistence type="predicted"/>
<reference evidence="1 2" key="1">
    <citation type="journal article" date="2015" name="Int. J. Syst. Evol. Microbiol.">
        <title>Amycolatopsis rhabdoformis sp. nov., an actinomycete isolated from a tropical forest soil.</title>
        <authorList>
            <person name="Souza W.R."/>
            <person name="Silva R.E."/>
            <person name="Goodfellow M."/>
            <person name="Busarakam K."/>
            <person name="Figueiro F.S."/>
            <person name="Ferreira D."/>
            <person name="Rodrigues-Filho E."/>
            <person name="Moraes L.A.B."/>
            <person name="Zucchi T.D."/>
        </authorList>
    </citation>
    <scope>NUCLEOTIDE SEQUENCE [LARGE SCALE GENOMIC DNA]</scope>
    <source>
        <strain evidence="1 2">NCIMB 14900</strain>
    </source>
</reference>
<evidence type="ECO:0000313" key="2">
    <source>
        <dbReference type="Proteomes" id="UP001330812"/>
    </source>
</evidence>
<gene>
    <name evidence="1" type="ORF">VSH64_09140</name>
</gene>
<organism evidence="1 2">
    <name type="scientific">Amycolatopsis rhabdoformis</name>
    <dbReference type="NCBI Taxonomy" id="1448059"/>
    <lineage>
        <taxon>Bacteria</taxon>
        <taxon>Bacillati</taxon>
        <taxon>Actinomycetota</taxon>
        <taxon>Actinomycetes</taxon>
        <taxon>Pseudonocardiales</taxon>
        <taxon>Pseudonocardiaceae</taxon>
        <taxon>Amycolatopsis</taxon>
    </lineage>
</organism>
<dbReference type="Proteomes" id="UP001330812">
    <property type="component" value="Chromosome"/>
</dbReference>
<sequence>MNLAGKSTADAMLVASRRSLDVIVQLLEDRPEAELLRAHALELADIADLLHSYADDINTATTPAGPAR</sequence>
<name>A0ABZ1IDD7_9PSEU</name>